<dbReference type="Gene3D" id="3.30.450.40">
    <property type="match status" value="1"/>
</dbReference>
<evidence type="ECO:0000256" key="6">
    <source>
        <dbReference type="ARBA" id="ARBA00070406"/>
    </source>
</evidence>
<dbReference type="InterPro" id="IPR036390">
    <property type="entry name" value="WH_DNA-bd_sf"/>
</dbReference>
<dbReference type="PROSITE" id="PS51077">
    <property type="entry name" value="HTH_ICLR"/>
    <property type="match status" value="1"/>
</dbReference>
<dbReference type="Pfam" id="PF01614">
    <property type="entry name" value="IclR_C"/>
    <property type="match status" value="1"/>
</dbReference>
<dbReference type="PANTHER" id="PTHR30136">
    <property type="entry name" value="HELIX-TURN-HELIX TRANSCRIPTIONAL REGULATOR, ICLR FAMILY"/>
    <property type="match status" value="1"/>
</dbReference>
<feature type="domain" description="HTH iclR-type" evidence="8">
    <location>
        <begin position="26"/>
        <end position="89"/>
    </location>
</feature>
<keyword evidence="4" id="KW-0804">Transcription</keyword>
<evidence type="ECO:0000313" key="11">
    <source>
        <dbReference type="Proteomes" id="UP000536604"/>
    </source>
</evidence>
<keyword evidence="3 10" id="KW-0238">DNA-binding</keyword>
<dbReference type="PROSITE" id="PS51078">
    <property type="entry name" value="ICLR_ED"/>
    <property type="match status" value="1"/>
</dbReference>
<dbReference type="InterPro" id="IPR029016">
    <property type="entry name" value="GAF-like_dom_sf"/>
</dbReference>
<keyword evidence="11" id="KW-1185">Reference proteome</keyword>
<protein>
    <recommendedName>
        <fullName evidence="6">Glycerol operon regulatory protein</fullName>
    </recommendedName>
</protein>
<dbReference type="SMART" id="SM00346">
    <property type="entry name" value="HTH_ICLR"/>
    <property type="match status" value="1"/>
</dbReference>
<dbReference type="GO" id="GO:0003700">
    <property type="term" value="F:DNA-binding transcription factor activity"/>
    <property type="evidence" value="ECO:0007669"/>
    <property type="project" value="TreeGrafter"/>
</dbReference>
<dbReference type="Proteomes" id="UP000536604">
    <property type="component" value="Unassembled WGS sequence"/>
</dbReference>
<dbReference type="EMBL" id="JACHJO010000004">
    <property type="protein sequence ID" value="MBB6119541.1"/>
    <property type="molecule type" value="Genomic_DNA"/>
</dbReference>
<evidence type="ECO:0000256" key="5">
    <source>
        <dbReference type="ARBA" id="ARBA00058938"/>
    </source>
</evidence>
<gene>
    <name evidence="10" type="ORF">FHS13_001490</name>
</gene>
<keyword evidence="2" id="KW-0805">Transcription regulation</keyword>
<sequence>MPVSESSPNGAPTATTERRASGSQTVSTVERAADVLVLFAESDSPTLGVTEIADRLGTSKAAVHRILASLRSRDLIHLDEDSRRYSLGTTAMRLGAAYQEHMDVRQVAAPDLRSLSRLTGETTTLSVRAGDARVYIDQVTPRREVIMTVPLGVRYPLHAGSSSKAFLAFLPEAEREAYLAREPLSSLTGETVVDTYELRAELERIREAGHATSYGERQAGAASTAAPILDHRSEPVAVMSVCGPRERFLEEAEACAQALVQTTRRLSERLGFRG</sequence>
<evidence type="ECO:0000256" key="4">
    <source>
        <dbReference type="ARBA" id="ARBA00023163"/>
    </source>
</evidence>
<keyword evidence="1" id="KW-0319">Glycerol metabolism</keyword>
<dbReference type="InterPro" id="IPR050707">
    <property type="entry name" value="HTH_MetabolicPath_Reg"/>
</dbReference>
<dbReference type="InterPro" id="IPR036388">
    <property type="entry name" value="WH-like_DNA-bd_sf"/>
</dbReference>
<dbReference type="PANTHER" id="PTHR30136:SF24">
    <property type="entry name" value="HTH-TYPE TRANSCRIPTIONAL REPRESSOR ALLR"/>
    <property type="match status" value="1"/>
</dbReference>
<accession>A0A841ITG0</accession>
<comment type="function">
    <text evidence="5">May be an activator protein for the gylABX operon.</text>
</comment>
<comment type="caution">
    <text evidence="10">The sequence shown here is derived from an EMBL/GenBank/DDBJ whole genome shotgun (WGS) entry which is preliminary data.</text>
</comment>
<dbReference type="FunFam" id="1.10.10.10:FF:000056">
    <property type="entry name" value="IclR family transcriptional regulator"/>
    <property type="match status" value="1"/>
</dbReference>
<dbReference type="InterPro" id="IPR005471">
    <property type="entry name" value="Tscrpt_reg_IclR_N"/>
</dbReference>
<evidence type="ECO:0000256" key="7">
    <source>
        <dbReference type="SAM" id="MobiDB-lite"/>
    </source>
</evidence>
<evidence type="ECO:0000313" key="10">
    <source>
        <dbReference type="EMBL" id="MBB6119541.1"/>
    </source>
</evidence>
<feature type="domain" description="IclR-ED" evidence="9">
    <location>
        <begin position="90"/>
        <end position="272"/>
    </location>
</feature>
<dbReference type="InterPro" id="IPR014757">
    <property type="entry name" value="Tscrpt_reg_IclR_C"/>
</dbReference>
<dbReference type="GO" id="GO:0045892">
    <property type="term" value="P:negative regulation of DNA-templated transcription"/>
    <property type="evidence" value="ECO:0007669"/>
    <property type="project" value="TreeGrafter"/>
</dbReference>
<evidence type="ECO:0000259" key="8">
    <source>
        <dbReference type="PROSITE" id="PS51077"/>
    </source>
</evidence>
<feature type="region of interest" description="Disordered" evidence="7">
    <location>
        <begin position="1"/>
        <end position="27"/>
    </location>
</feature>
<organism evidence="10 11">
    <name type="scientific">Nocardiopsis algeriensis</name>
    <dbReference type="NCBI Taxonomy" id="1478215"/>
    <lineage>
        <taxon>Bacteria</taxon>
        <taxon>Bacillati</taxon>
        <taxon>Actinomycetota</taxon>
        <taxon>Actinomycetes</taxon>
        <taxon>Streptosporangiales</taxon>
        <taxon>Nocardiopsidaceae</taxon>
        <taxon>Nocardiopsis</taxon>
    </lineage>
</organism>
<dbReference type="SUPFAM" id="SSF46785">
    <property type="entry name" value="Winged helix' DNA-binding domain"/>
    <property type="match status" value="1"/>
</dbReference>
<evidence type="ECO:0000256" key="1">
    <source>
        <dbReference type="ARBA" id="ARBA00022798"/>
    </source>
</evidence>
<dbReference type="Pfam" id="PF09339">
    <property type="entry name" value="HTH_IclR"/>
    <property type="match status" value="1"/>
</dbReference>
<evidence type="ECO:0000256" key="3">
    <source>
        <dbReference type="ARBA" id="ARBA00023125"/>
    </source>
</evidence>
<dbReference type="SUPFAM" id="SSF55781">
    <property type="entry name" value="GAF domain-like"/>
    <property type="match status" value="1"/>
</dbReference>
<dbReference type="Gene3D" id="1.10.10.10">
    <property type="entry name" value="Winged helix-like DNA-binding domain superfamily/Winged helix DNA-binding domain"/>
    <property type="match status" value="1"/>
</dbReference>
<dbReference type="RefSeq" id="WP_184289602.1">
    <property type="nucleotide sequence ID" value="NZ_JACHJO010000004.1"/>
</dbReference>
<dbReference type="AlphaFoldDB" id="A0A841ITG0"/>
<dbReference type="GO" id="GO:0003677">
    <property type="term" value="F:DNA binding"/>
    <property type="evidence" value="ECO:0007669"/>
    <property type="project" value="UniProtKB-KW"/>
</dbReference>
<name>A0A841ITG0_9ACTN</name>
<evidence type="ECO:0000256" key="2">
    <source>
        <dbReference type="ARBA" id="ARBA00023015"/>
    </source>
</evidence>
<reference evidence="10 11" key="1">
    <citation type="submission" date="2020-08" db="EMBL/GenBank/DDBJ databases">
        <title>Genomic Encyclopedia of Type Strains, Phase III (KMG-III): the genomes of soil and plant-associated and newly described type strains.</title>
        <authorList>
            <person name="Whitman W."/>
        </authorList>
    </citation>
    <scope>NUCLEOTIDE SEQUENCE [LARGE SCALE GENOMIC DNA]</scope>
    <source>
        <strain evidence="10 11">CECT 8712</strain>
    </source>
</reference>
<evidence type="ECO:0000259" key="9">
    <source>
        <dbReference type="PROSITE" id="PS51078"/>
    </source>
</evidence>
<proteinExistence type="predicted"/>
<dbReference type="GO" id="GO:0006071">
    <property type="term" value="P:glycerol metabolic process"/>
    <property type="evidence" value="ECO:0007669"/>
    <property type="project" value="UniProtKB-KW"/>
</dbReference>